<gene>
    <name evidence="1" type="ORF">WN51_10001</name>
</gene>
<evidence type="ECO:0000313" key="2">
    <source>
        <dbReference type="Proteomes" id="UP000053105"/>
    </source>
</evidence>
<sequence>MERSEVNQYKSLFSLKTTYAMQMFFHCQNLQLVEESDELRVEEAKMGEKGKRSKRIASAVALTARNKPSTLAYGEGTYANILLHFYSHFRTFRMIAQEHRFEAFSVFCTYHKEELTMLLDRTEDTKVLKANAHYRLIHIFIIPQSPAHSIPTPFKSPERLVFSRFGTDQTDTRSRDILSDSWAPQL</sequence>
<organism evidence="1 2">
    <name type="scientific">Melipona quadrifasciata</name>
    <dbReference type="NCBI Taxonomy" id="166423"/>
    <lineage>
        <taxon>Eukaryota</taxon>
        <taxon>Metazoa</taxon>
        <taxon>Ecdysozoa</taxon>
        <taxon>Arthropoda</taxon>
        <taxon>Hexapoda</taxon>
        <taxon>Insecta</taxon>
        <taxon>Pterygota</taxon>
        <taxon>Neoptera</taxon>
        <taxon>Endopterygota</taxon>
        <taxon>Hymenoptera</taxon>
        <taxon>Apocrita</taxon>
        <taxon>Aculeata</taxon>
        <taxon>Apoidea</taxon>
        <taxon>Anthophila</taxon>
        <taxon>Apidae</taxon>
        <taxon>Melipona</taxon>
    </lineage>
</organism>
<accession>A0A0M9ACJ4</accession>
<evidence type="ECO:0000313" key="1">
    <source>
        <dbReference type="EMBL" id="KOX81076.1"/>
    </source>
</evidence>
<protein>
    <submittedName>
        <fullName evidence="1">Uncharacterized protein</fullName>
    </submittedName>
</protein>
<proteinExistence type="predicted"/>
<name>A0A0M9ACJ4_9HYME</name>
<dbReference type="Proteomes" id="UP000053105">
    <property type="component" value="Unassembled WGS sequence"/>
</dbReference>
<keyword evidence="2" id="KW-1185">Reference proteome</keyword>
<dbReference type="AlphaFoldDB" id="A0A0M9ACJ4"/>
<dbReference type="EMBL" id="KQ435692">
    <property type="protein sequence ID" value="KOX81076.1"/>
    <property type="molecule type" value="Genomic_DNA"/>
</dbReference>
<reference evidence="1 2" key="1">
    <citation type="submission" date="2015-07" db="EMBL/GenBank/DDBJ databases">
        <title>The genome of Melipona quadrifasciata.</title>
        <authorList>
            <person name="Pan H."/>
            <person name="Kapheim K."/>
        </authorList>
    </citation>
    <scope>NUCLEOTIDE SEQUENCE [LARGE SCALE GENOMIC DNA]</scope>
    <source>
        <strain evidence="1">0111107301</strain>
        <tissue evidence="1">Whole body</tissue>
    </source>
</reference>